<evidence type="ECO:0000313" key="3">
    <source>
        <dbReference type="EMBL" id="VVC94167.1"/>
    </source>
</evidence>
<dbReference type="Gene3D" id="1.10.220.60">
    <property type="entry name" value="GRIP domain"/>
    <property type="match status" value="1"/>
</dbReference>
<dbReference type="GO" id="GO:0048193">
    <property type="term" value="P:Golgi vesicle transport"/>
    <property type="evidence" value="ECO:0007669"/>
    <property type="project" value="TreeGrafter"/>
</dbReference>
<dbReference type="Proteomes" id="UP000324832">
    <property type="component" value="Unassembled WGS sequence"/>
</dbReference>
<proteinExistence type="predicted"/>
<keyword evidence="1" id="KW-0175">Coiled coil</keyword>
<sequence>MHNENNVNSINLGIISIFYRKKLSHLAVGSPFNKMFKKFKDKLAEEVKSSPQRIQQFAQAAQNVLVETQDKALRRISELKEQCSLEQSAKAHLEKALRVELDEKSMKIDALSTQISLIQNKNIHEKDFQNSNENINNQVQLITLNDEHESEENLQSPTATETVVLNNKIEKLEQLLSKYKESLKLSKEKNSQLSTDIQKLALEIESVSKENDKLKSECERVSEDKKLIKELLEKNEVLENTNKALEFSKNKEIAITASSLKIAEQEISSLQKNIEDLKKREEEYAISLAENKLSIHKELEDKEAEIKSLKESVSISQTEHNELNKIINESKNKIVELENERSAMLKDLTEVNSLRTKIHEISLDNNVLLEQIKTFDNNKGRLDEEYKCLELQLKQETAEKLAMIDRNVYLESRNTQLTEENIKKSTHINSLEAQLLELNAKIESIQAHKSDGETAELKIKCNNLESEIQEERVELVKLQTEIEKLLYHHETLQNQNLELNIALDLLKTENDTLQQKLSKMNEMNTCFNECKLKLTEIRKMINIASKDSKSLRDQILSELLPKVREAIIKQNSLIQEELETSKAEFHDRNNTLNVTNSELKFKHDQFIKDMELLEEENKRLKVNLQEKDSDYSKLLEMKNLISAEQEQRIGNLDKNCEKLSEDNKKLLEVVGLSETNINNLKKELNMIQSKNNSNLEQLTILMDEKRQLLEKTIVQDKSIKDILNDLKSSKADYNNLLQSSTEIKNSNLKLEREWNELSNQYNNLEIERSTLAAEIEKLKEELITEKKSLKLLLDKSLQSQTTQTDKNDNILTEKICKCDELKGDNKRLCSDIDGLQIYLSKISKENSDLNDKLREIIATSDNLPDKSDNFINDMDILKTEIRVGKDKIDDLLRENSLLIEENLELKDQIQSQLNTEPSKVMKSIQLTSNTPIINMNEKYDKLLQRKQDLESRITELEQMNNSLNKNVDHNQEKCEKLKTSNEKLQRKLDEALVSLRHLHSLEENTELEYLRNILYEYLTGAGTHSLTLAKVLSAVVKFDNKQTEQVLQKEKERQGLLRQLGLL</sequence>
<accession>A0A5E4Q7G3</accession>
<evidence type="ECO:0000256" key="1">
    <source>
        <dbReference type="SAM" id="Coils"/>
    </source>
</evidence>
<dbReference type="GO" id="GO:0005794">
    <property type="term" value="C:Golgi apparatus"/>
    <property type="evidence" value="ECO:0007669"/>
    <property type="project" value="TreeGrafter"/>
</dbReference>
<dbReference type="GO" id="GO:0031267">
    <property type="term" value="F:small GTPase binding"/>
    <property type="evidence" value="ECO:0007669"/>
    <property type="project" value="TreeGrafter"/>
</dbReference>
<feature type="coiled-coil region" evidence="1">
    <location>
        <begin position="162"/>
        <end position="347"/>
    </location>
</feature>
<dbReference type="PROSITE" id="PS50913">
    <property type="entry name" value="GRIP"/>
    <property type="match status" value="1"/>
</dbReference>
<gene>
    <name evidence="3" type="ORF">LSINAPIS_LOCUS6177</name>
</gene>
<dbReference type="PANTHER" id="PTHR19327:SF0">
    <property type="entry name" value="GOLGIN SUBFAMILY A MEMBER 4"/>
    <property type="match status" value="1"/>
</dbReference>
<dbReference type="InterPro" id="IPR000237">
    <property type="entry name" value="GRIP_dom"/>
</dbReference>
<reference evidence="3 4" key="1">
    <citation type="submission" date="2017-07" db="EMBL/GenBank/DDBJ databases">
        <authorList>
            <person name="Talla V."/>
            <person name="Backstrom N."/>
        </authorList>
    </citation>
    <scope>NUCLEOTIDE SEQUENCE [LARGE SCALE GENOMIC DNA]</scope>
</reference>
<feature type="coiled-coil region" evidence="1">
    <location>
        <begin position="839"/>
        <end position="908"/>
    </location>
</feature>
<dbReference type="EMBL" id="FZQP02001892">
    <property type="protein sequence ID" value="VVC94167.1"/>
    <property type="molecule type" value="Genomic_DNA"/>
</dbReference>
<feature type="coiled-coil region" evidence="1">
    <location>
        <begin position="932"/>
        <end position="994"/>
    </location>
</feature>
<name>A0A5E4Q7G3_9NEOP</name>
<feature type="coiled-coil region" evidence="1">
    <location>
        <begin position="428"/>
        <end position="523"/>
    </location>
</feature>
<dbReference type="Pfam" id="PF01465">
    <property type="entry name" value="GRIP"/>
    <property type="match status" value="1"/>
</dbReference>
<organism evidence="3 4">
    <name type="scientific">Leptidea sinapis</name>
    <dbReference type="NCBI Taxonomy" id="189913"/>
    <lineage>
        <taxon>Eukaryota</taxon>
        <taxon>Metazoa</taxon>
        <taxon>Ecdysozoa</taxon>
        <taxon>Arthropoda</taxon>
        <taxon>Hexapoda</taxon>
        <taxon>Insecta</taxon>
        <taxon>Pterygota</taxon>
        <taxon>Neoptera</taxon>
        <taxon>Endopterygota</taxon>
        <taxon>Lepidoptera</taxon>
        <taxon>Glossata</taxon>
        <taxon>Ditrysia</taxon>
        <taxon>Papilionoidea</taxon>
        <taxon>Pieridae</taxon>
        <taxon>Dismorphiinae</taxon>
        <taxon>Leptidea</taxon>
    </lineage>
</organism>
<evidence type="ECO:0000259" key="2">
    <source>
        <dbReference type="PROSITE" id="PS50913"/>
    </source>
</evidence>
<evidence type="ECO:0000313" key="4">
    <source>
        <dbReference type="Proteomes" id="UP000324832"/>
    </source>
</evidence>
<feature type="coiled-coil region" evidence="1">
    <location>
        <begin position="596"/>
        <end position="697"/>
    </location>
</feature>
<dbReference type="PANTHER" id="PTHR19327">
    <property type="entry name" value="GOLGIN"/>
    <property type="match status" value="1"/>
</dbReference>
<feature type="domain" description="GRIP" evidence="2">
    <location>
        <begin position="1000"/>
        <end position="1049"/>
    </location>
</feature>
<protein>
    <recommendedName>
        <fullName evidence="2">GRIP domain-containing protein</fullName>
    </recommendedName>
</protein>
<dbReference type="SUPFAM" id="SSF101283">
    <property type="entry name" value="GRIP domain"/>
    <property type="match status" value="1"/>
</dbReference>
<dbReference type="SMART" id="SM00755">
    <property type="entry name" value="Grip"/>
    <property type="match status" value="1"/>
</dbReference>
<keyword evidence="4" id="KW-1185">Reference proteome</keyword>
<dbReference type="AlphaFoldDB" id="A0A5E4Q7G3"/>
<feature type="coiled-coil region" evidence="1">
    <location>
        <begin position="747"/>
        <end position="795"/>
    </location>
</feature>